<evidence type="ECO:0000256" key="9">
    <source>
        <dbReference type="ARBA" id="ARBA00023136"/>
    </source>
</evidence>
<dbReference type="InterPro" id="IPR001128">
    <property type="entry name" value="Cyt_P450"/>
</dbReference>
<evidence type="ECO:0000256" key="2">
    <source>
        <dbReference type="ARBA" id="ARBA00004370"/>
    </source>
</evidence>
<dbReference type="Pfam" id="PF00067">
    <property type="entry name" value="p450"/>
    <property type="match status" value="1"/>
</dbReference>
<keyword evidence="9 12" id="KW-0472">Membrane</keyword>
<evidence type="ECO:0000313" key="14">
    <source>
        <dbReference type="RefSeq" id="XP_015867208.2"/>
    </source>
</evidence>
<dbReference type="PRINTS" id="PR00385">
    <property type="entry name" value="P450"/>
</dbReference>
<reference evidence="14" key="1">
    <citation type="submission" date="2025-08" db="UniProtKB">
        <authorList>
            <consortium name="RefSeq"/>
        </authorList>
    </citation>
    <scope>IDENTIFICATION</scope>
    <source>
        <tissue evidence="14">Seedling</tissue>
    </source>
</reference>
<dbReference type="GO" id="GO:0005506">
    <property type="term" value="F:iron ion binding"/>
    <property type="evidence" value="ECO:0007669"/>
    <property type="project" value="InterPro"/>
</dbReference>
<sequence>MADFQSYMIVFLVWLISTILVRAILTRTKTKIRLPPSPLALPIVGHLHLLGTLPHQDLHKLSNHYGPLIHLYLGSKPCVVASSPEIVKEFLKTHETSFSNRPQRTAVEYISHGSEDFIFAPYGPYWKFMKKLCMSELLGGPRLEQFLPIRREEINNFLEFMQKIAVKNEAVEVGEELLKLTNNITSRMSISKSCCDNENEANLVRKLVKETAEITGKFNLSDYIELCKNIDLQGFGRKLKEIRDDFDTMMERIVKEHEEARKEGKRGGGNGSVKDLLDILLDISEDESSEIRLTRQDIMTFILDIFVAGTDTSAIVIEWALAELINHPNIMNKARQEIDSVSGKARLVEESDIANLPYLKAIVKETLRLHPAGPLIVRESSEKCTVCGYDIPEKTQLIVNVWALGRDPNHWDNPLEFKPERFLSEEGSGNRQLDLRGQHFQLLPFGSGRRGCPATSLALQIVQTTLAAMIQCFEWKVSGAIDMKEGPGISLPRLHPLICVPVARLNLLSSK</sequence>
<keyword evidence="4 10" id="KW-0349">Heme</keyword>
<dbReference type="SUPFAM" id="SSF48264">
    <property type="entry name" value="Cytochrome P450"/>
    <property type="match status" value="1"/>
</dbReference>
<evidence type="ECO:0000256" key="6">
    <source>
        <dbReference type="ARBA" id="ARBA00023002"/>
    </source>
</evidence>
<accession>A0A6P3YT48</accession>
<dbReference type="GeneID" id="107404699"/>
<evidence type="ECO:0000256" key="10">
    <source>
        <dbReference type="PIRSR" id="PIRSR602401-1"/>
    </source>
</evidence>
<evidence type="ECO:0000256" key="8">
    <source>
        <dbReference type="ARBA" id="ARBA00023033"/>
    </source>
</evidence>
<evidence type="ECO:0000256" key="12">
    <source>
        <dbReference type="SAM" id="Phobius"/>
    </source>
</evidence>
<keyword evidence="8 11" id="KW-0503">Monooxygenase</keyword>
<dbReference type="InterPro" id="IPR002401">
    <property type="entry name" value="Cyt_P450_E_grp-I"/>
</dbReference>
<dbReference type="GO" id="GO:0020037">
    <property type="term" value="F:heme binding"/>
    <property type="evidence" value="ECO:0007669"/>
    <property type="project" value="InterPro"/>
</dbReference>
<evidence type="ECO:0000256" key="5">
    <source>
        <dbReference type="ARBA" id="ARBA00022723"/>
    </source>
</evidence>
<dbReference type="CDD" id="cd20655">
    <property type="entry name" value="CYP93"/>
    <property type="match status" value="1"/>
</dbReference>
<feature type="transmembrane region" description="Helical" evidence="12">
    <location>
        <begin position="6"/>
        <end position="25"/>
    </location>
</feature>
<evidence type="ECO:0000313" key="13">
    <source>
        <dbReference type="Proteomes" id="UP001652623"/>
    </source>
</evidence>
<dbReference type="FunCoup" id="A0A6P3YT48">
    <property type="interactions" value="244"/>
</dbReference>
<dbReference type="RefSeq" id="XP_015867208.2">
    <property type="nucleotide sequence ID" value="XM_016011722.4"/>
</dbReference>
<gene>
    <name evidence="14" type="primary">LOC107404699</name>
</gene>
<dbReference type="GO" id="GO:0004497">
    <property type="term" value="F:monooxygenase activity"/>
    <property type="evidence" value="ECO:0007669"/>
    <property type="project" value="UniProtKB-KW"/>
</dbReference>
<keyword evidence="6 11" id="KW-0560">Oxidoreductase</keyword>
<evidence type="ECO:0000256" key="1">
    <source>
        <dbReference type="ARBA" id="ARBA00001971"/>
    </source>
</evidence>
<dbReference type="PANTHER" id="PTHR47943:SF8">
    <property type="entry name" value="CYTOCHROME P450"/>
    <property type="match status" value="1"/>
</dbReference>
<dbReference type="InParanoid" id="A0A6P3YT48"/>
<comment type="subcellular location">
    <subcellularLocation>
        <location evidence="2">Membrane</location>
    </subcellularLocation>
</comment>
<evidence type="ECO:0000256" key="7">
    <source>
        <dbReference type="ARBA" id="ARBA00023004"/>
    </source>
</evidence>
<dbReference type="PROSITE" id="PS00086">
    <property type="entry name" value="CYTOCHROME_P450"/>
    <property type="match status" value="1"/>
</dbReference>
<feature type="binding site" description="axial binding residue" evidence="10">
    <location>
        <position position="452"/>
    </location>
    <ligand>
        <name>heme</name>
        <dbReference type="ChEBI" id="CHEBI:30413"/>
    </ligand>
    <ligandPart>
        <name>Fe</name>
        <dbReference type="ChEBI" id="CHEBI:18248"/>
    </ligandPart>
</feature>
<evidence type="ECO:0000256" key="3">
    <source>
        <dbReference type="ARBA" id="ARBA00010617"/>
    </source>
</evidence>
<comment type="similarity">
    <text evidence="3 11">Belongs to the cytochrome P450 family.</text>
</comment>
<evidence type="ECO:0000256" key="11">
    <source>
        <dbReference type="RuleBase" id="RU000461"/>
    </source>
</evidence>
<protein>
    <submittedName>
        <fullName evidence="14">Cytochrome P450 93A3</fullName>
    </submittedName>
</protein>
<dbReference type="InterPro" id="IPR017972">
    <property type="entry name" value="Cyt_P450_CS"/>
</dbReference>
<keyword evidence="13" id="KW-1185">Reference proteome</keyword>
<dbReference type="GO" id="GO:0016020">
    <property type="term" value="C:membrane"/>
    <property type="evidence" value="ECO:0007669"/>
    <property type="project" value="UniProtKB-SubCell"/>
</dbReference>
<evidence type="ECO:0000256" key="4">
    <source>
        <dbReference type="ARBA" id="ARBA00022617"/>
    </source>
</evidence>
<dbReference type="AlphaFoldDB" id="A0A6P3YT48"/>
<dbReference type="Gene3D" id="1.10.630.10">
    <property type="entry name" value="Cytochrome P450"/>
    <property type="match status" value="1"/>
</dbReference>
<dbReference type="GO" id="GO:0016705">
    <property type="term" value="F:oxidoreductase activity, acting on paired donors, with incorporation or reduction of molecular oxygen"/>
    <property type="evidence" value="ECO:0007669"/>
    <property type="project" value="InterPro"/>
</dbReference>
<dbReference type="Proteomes" id="UP001652623">
    <property type="component" value="Chromosome 11"/>
</dbReference>
<keyword evidence="12" id="KW-1133">Transmembrane helix</keyword>
<proteinExistence type="inferred from homology"/>
<keyword evidence="12" id="KW-0812">Transmembrane</keyword>
<name>A0A6P3YT48_ZIZJJ</name>
<keyword evidence="7 10" id="KW-0408">Iron</keyword>
<comment type="cofactor">
    <cofactor evidence="1 10">
        <name>heme</name>
        <dbReference type="ChEBI" id="CHEBI:30413"/>
    </cofactor>
</comment>
<organism evidence="13 14">
    <name type="scientific">Ziziphus jujuba</name>
    <name type="common">Chinese jujube</name>
    <name type="synonym">Ziziphus sativa</name>
    <dbReference type="NCBI Taxonomy" id="326968"/>
    <lineage>
        <taxon>Eukaryota</taxon>
        <taxon>Viridiplantae</taxon>
        <taxon>Streptophyta</taxon>
        <taxon>Embryophyta</taxon>
        <taxon>Tracheophyta</taxon>
        <taxon>Spermatophyta</taxon>
        <taxon>Magnoliopsida</taxon>
        <taxon>eudicotyledons</taxon>
        <taxon>Gunneridae</taxon>
        <taxon>Pentapetalae</taxon>
        <taxon>rosids</taxon>
        <taxon>fabids</taxon>
        <taxon>Rosales</taxon>
        <taxon>Rhamnaceae</taxon>
        <taxon>Paliureae</taxon>
        <taxon>Ziziphus</taxon>
    </lineage>
</organism>
<keyword evidence="5 10" id="KW-0479">Metal-binding</keyword>
<dbReference type="KEGG" id="zju:107404699"/>
<dbReference type="InterPro" id="IPR036396">
    <property type="entry name" value="Cyt_P450_sf"/>
</dbReference>
<dbReference type="PANTHER" id="PTHR47943">
    <property type="entry name" value="CYTOCHROME P450 93A3-LIKE"/>
    <property type="match status" value="1"/>
</dbReference>
<dbReference type="PRINTS" id="PR00463">
    <property type="entry name" value="EP450I"/>
</dbReference>